<dbReference type="RefSeq" id="WP_248653567.1">
    <property type="nucleotide sequence ID" value="NZ_CP096658.1"/>
</dbReference>
<accession>A0A8U0IFJ9</accession>
<name>A0A8U0IFJ9_9EURY</name>
<dbReference type="GeneID" id="72190399"/>
<keyword evidence="3" id="KW-1185">Reference proteome</keyword>
<dbReference type="Proteomes" id="UP000830434">
    <property type="component" value="Chromosome"/>
</dbReference>
<evidence type="ECO:0000313" key="3">
    <source>
        <dbReference type="Proteomes" id="UP000830434"/>
    </source>
</evidence>
<reference evidence="2" key="1">
    <citation type="submission" date="2022-04" db="EMBL/GenBank/DDBJ databases">
        <title>Diverse halophilic archaea isolated from saline environments.</title>
        <authorList>
            <person name="Cui H.-L."/>
        </authorList>
    </citation>
    <scope>NUCLEOTIDE SEQUENCE</scope>
    <source>
        <strain evidence="2">XZYJT40</strain>
    </source>
</reference>
<organism evidence="2 3">
    <name type="scientific">Halorussus gelatinilyticus</name>
    <dbReference type="NCBI Taxonomy" id="2937524"/>
    <lineage>
        <taxon>Archaea</taxon>
        <taxon>Methanobacteriati</taxon>
        <taxon>Methanobacteriota</taxon>
        <taxon>Stenosarchaea group</taxon>
        <taxon>Halobacteria</taxon>
        <taxon>Halobacteriales</taxon>
        <taxon>Haladaptataceae</taxon>
        <taxon>Halorussus</taxon>
    </lineage>
</organism>
<protein>
    <submittedName>
        <fullName evidence="2">Uncharacterized protein</fullName>
    </submittedName>
</protein>
<evidence type="ECO:0000313" key="2">
    <source>
        <dbReference type="EMBL" id="UPV99063.1"/>
    </source>
</evidence>
<dbReference type="KEGG" id="haxz:M0R88_11050"/>
<evidence type="ECO:0000256" key="1">
    <source>
        <dbReference type="SAM" id="MobiDB-lite"/>
    </source>
</evidence>
<proteinExistence type="predicted"/>
<gene>
    <name evidence="2" type="ORF">M0R88_11050</name>
</gene>
<sequence>MSREIRITVDDDEVFERMKRRKQDLDLSWEDVLHRGLRRDTAPDSGREATRNRAADDAMDRPDQRPPSDTRRRSGREGGRRDRWDALAEDLESQIQNRVYDTIESSLSVGSESASDPGDFGDVSELERAEDATLEFDFLDDASEYRVPLRVNLRTGPEGIDVEVVAVRQGKTVTQANRFDGGARRQVNTRLASGDVAQLRFDAADETYAVRPVLTWTRDEAGGPTVSAVEIDEVVLDGDR</sequence>
<dbReference type="EMBL" id="CP096658">
    <property type="protein sequence ID" value="UPV99063.1"/>
    <property type="molecule type" value="Genomic_DNA"/>
</dbReference>
<feature type="region of interest" description="Disordered" evidence="1">
    <location>
        <begin position="32"/>
        <end position="83"/>
    </location>
</feature>
<dbReference type="AlphaFoldDB" id="A0A8U0IFJ9"/>